<dbReference type="AlphaFoldDB" id="A0AAD6YI61"/>
<comment type="caution">
    <text evidence="2">The sequence shown here is derived from an EMBL/GenBank/DDBJ whole genome shotgun (WGS) entry which is preliminary data.</text>
</comment>
<proteinExistence type="predicted"/>
<feature type="compositionally biased region" description="Polar residues" evidence="1">
    <location>
        <begin position="147"/>
        <end position="164"/>
    </location>
</feature>
<name>A0AAD6YI61_9AGAR</name>
<dbReference type="Proteomes" id="UP001219525">
    <property type="component" value="Unassembled WGS sequence"/>
</dbReference>
<organism evidence="2 3">
    <name type="scientific">Mycena pura</name>
    <dbReference type="NCBI Taxonomy" id="153505"/>
    <lineage>
        <taxon>Eukaryota</taxon>
        <taxon>Fungi</taxon>
        <taxon>Dikarya</taxon>
        <taxon>Basidiomycota</taxon>
        <taxon>Agaricomycotina</taxon>
        <taxon>Agaricomycetes</taxon>
        <taxon>Agaricomycetidae</taxon>
        <taxon>Agaricales</taxon>
        <taxon>Marasmiineae</taxon>
        <taxon>Mycenaceae</taxon>
        <taxon>Mycena</taxon>
    </lineage>
</organism>
<evidence type="ECO:0000256" key="1">
    <source>
        <dbReference type="SAM" id="MobiDB-lite"/>
    </source>
</evidence>
<protein>
    <submittedName>
        <fullName evidence="2">Uncharacterized protein</fullName>
    </submittedName>
</protein>
<dbReference type="EMBL" id="JARJCW010000017">
    <property type="protein sequence ID" value="KAJ7215424.1"/>
    <property type="molecule type" value="Genomic_DNA"/>
</dbReference>
<feature type="region of interest" description="Disordered" evidence="1">
    <location>
        <begin position="114"/>
        <end position="191"/>
    </location>
</feature>
<accession>A0AAD6YI61</accession>
<evidence type="ECO:0000313" key="2">
    <source>
        <dbReference type="EMBL" id="KAJ7215424.1"/>
    </source>
</evidence>
<gene>
    <name evidence="2" type="ORF">GGX14DRAFT_391855</name>
</gene>
<keyword evidence="3" id="KW-1185">Reference proteome</keyword>
<reference evidence="2" key="1">
    <citation type="submission" date="2023-03" db="EMBL/GenBank/DDBJ databases">
        <title>Massive genome expansion in bonnet fungi (Mycena s.s.) driven by repeated elements and novel gene families across ecological guilds.</title>
        <authorList>
            <consortium name="Lawrence Berkeley National Laboratory"/>
            <person name="Harder C.B."/>
            <person name="Miyauchi S."/>
            <person name="Viragh M."/>
            <person name="Kuo A."/>
            <person name="Thoen E."/>
            <person name="Andreopoulos B."/>
            <person name="Lu D."/>
            <person name="Skrede I."/>
            <person name="Drula E."/>
            <person name="Henrissat B."/>
            <person name="Morin E."/>
            <person name="Kohler A."/>
            <person name="Barry K."/>
            <person name="LaButti K."/>
            <person name="Morin E."/>
            <person name="Salamov A."/>
            <person name="Lipzen A."/>
            <person name="Mereny Z."/>
            <person name="Hegedus B."/>
            <person name="Baldrian P."/>
            <person name="Stursova M."/>
            <person name="Weitz H."/>
            <person name="Taylor A."/>
            <person name="Grigoriev I.V."/>
            <person name="Nagy L.G."/>
            <person name="Martin F."/>
            <person name="Kauserud H."/>
        </authorList>
    </citation>
    <scope>NUCLEOTIDE SEQUENCE</scope>
    <source>
        <strain evidence="2">9144</strain>
    </source>
</reference>
<feature type="region of interest" description="Disordered" evidence="1">
    <location>
        <begin position="255"/>
        <end position="296"/>
    </location>
</feature>
<feature type="compositionally biased region" description="Basic and acidic residues" evidence="1">
    <location>
        <begin position="125"/>
        <end position="142"/>
    </location>
</feature>
<feature type="compositionally biased region" description="Basic and acidic residues" evidence="1">
    <location>
        <begin position="255"/>
        <end position="269"/>
    </location>
</feature>
<evidence type="ECO:0000313" key="3">
    <source>
        <dbReference type="Proteomes" id="UP001219525"/>
    </source>
</evidence>
<sequence>MNVFVFIVVSPVFALNPARSPHTDGETVYDDGEPRCNTHPAPTSMPHHIELFPAIGVAYELRAPTDRASTDGPYALAHTWFASFVGPLGCAPASNVCAREYRSSRLCACDGRHSSPVLRASPADHGGRLRDPDSRRSTRGRDGGSSAPSSTAAQLKSGLMSQSHGLAHGQSAWQGPMKQAAASASRGGGGVLLGGTTVVGAGKRRSGMWPNMARSEVDACALPQNRTFASLRRPNENTPETQLARKRTRGIRWGLHDKRRDYSTADPRRHTGSSFPPVTGSRSEGSTGHHGACCAG</sequence>
<feature type="compositionally biased region" description="Polar residues" evidence="1">
    <location>
        <begin position="272"/>
        <end position="286"/>
    </location>
</feature>